<evidence type="ECO:0000313" key="4">
    <source>
        <dbReference type="EMBL" id="SCE94974.1"/>
    </source>
</evidence>
<evidence type="ECO:0000259" key="3">
    <source>
        <dbReference type="Pfam" id="PF22725"/>
    </source>
</evidence>
<accession>A0A1C4WFL2</accession>
<dbReference type="Proteomes" id="UP000198253">
    <property type="component" value="Chromosome I"/>
</dbReference>
<evidence type="ECO:0000256" key="1">
    <source>
        <dbReference type="SAM" id="MobiDB-lite"/>
    </source>
</evidence>
<keyword evidence="5" id="KW-1185">Reference proteome</keyword>
<dbReference type="EMBL" id="LT607413">
    <property type="protein sequence ID" value="SCE94974.1"/>
    <property type="molecule type" value="Genomic_DNA"/>
</dbReference>
<gene>
    <name evidence="4" type="ORF">GA0070618_2145</name>
</gene>
<dbReference type="SUPFAM" id="SSF55347">
    <property type="entry name" value="Glyceraldehyde-3-phosphate dehydrogenase-like, C-terminal domain"/>
    <property type="match status" value="1"/>
</dbReference>
<dbReference type="PANTHER" id="PTHR43377">
    <property type="entry name" value="BILIVERDIN REDUCTASE A"/>
    <property type="match status" value="1"/>
</dbReference>
<dbReference type="SUPFAM" id="SSF51735">
    <property type="entry name" value="NAD(P)-binding Rossmann-fold domains"/>
    <property type="match status" value="1"/>
</dbReference>
<sequence length="372" mass="39429">MPHPQAATAPDAERRDHQTSGPVRFGLIGCGQWGANVAAAVERSVGARLSAVADASPEAATRLAARLTSAPKVLSPADLLGNRQIEAVLIVTHAASHFELAMAAISQGKHVFVEKPLALSTTDSVALTKAAATAGLTLMVGHTFLYSEHVIDVERALREGQVGELRYVSLQRLAYGRFRDDANVIWNLGPHDVSILIRWAGRPPAAVRCVEYMFTRPTVSDLAFLTLDFGDFLGHVHVSCIDPEKVRRATVAGTSGGIVYDDVDGAVRLHVNGSKVLPRTLSTADRRPPLDTELSHFADCVRTGARPRTDGIHGAIVVAVLEAATASAALGGDWIDLTMTLGQVSSATDPGPRPDRPAYGPSLVPSQRTALA</sequence>
<dbReference type="RefSeq" id="WP_088981498.1">
    <property type="nucleotide sequence ID" value="NZ_LT607413.1"/>
</dbReference>
<reference evidence="5" key="1">
    <citation type="submission" date="2016-06" db="EMBL/GenBank/DDBJ databases">
        <authorList>
            <person name="Varghese N."/>
            <person name="Submissions Spin"/>
        </authorList>
    </citation>
    <scope>NUCLEOTIDE SEQUENCE [LARGE SCALE GENOMIC DNA]</scope>
    <source>
        <strain evidence="5">DSM 43816</strain>
    </source>
</reference>
<feature type="domain" description="GFO/IDH/MocA-like oxidoreductase" evidence="3">
    <location>
        <begin position="153"/>
        <end position="258"/>
    </location>
</feature>
<dbReference type="InterPro" id="IPR036291">
    <property type="entry name" value="NAD(P)-bd_dom_sf"/>
</dbReference>
<organism evidence="4 5">
    <name type="scientific">Micromonospora echinospora</name>
    <name type="common">Micromonospora purpurea</name>
    <dbReference type="NCBI Taxonomy" id="1877"/>
    <lineage>
        <taxon>Bacteria</taxon>
        <taxon>Bacillati</taxon>
        <taxon>Actinomycetota</taxon>
        <taxon>Actinomycetes</taxon>
        <taxon>Micromonosporales</taxon>
        <taxon>Micromonosporaceae</taxon>
        <taxon>Micromonospora</taxon>
    </lineage>
</organism>
<dbReference type="InterPro" id="IPR051450">
    <property type="entry name" value="Gfo/Idh/MocA_Oxidoreductases"/>
</dbReference>
<evidence type="ECO:0000313" key="5">
    <source>
        <dbReference type="Proteomes" id="UP000198253"/>
    </source>
</evidence>
<dbReference type="Gene3D" id="3.40.50.720">
    <property type="entry name" value="NAD(P)-binding Rossmann-like Domain"/>
    <property type="match status" value="1"/>
</dbReference>
<dbReference type="Pfam" id="PF22725">
    <property type="entry name" value="GFO_IDH_MocA_C3"/>
    <property type="match status" value="1"/>
</dbReference>
<name>A0A1C4WFL2_MICEC</name>
<proteinExistence type="predicted"/>
<dbReference type="InterPro" id="IPR000683">
    <property type="entry name" value="Gfo/Idh/MocA-like_OxRdtase_N"/>
</dbReference>
<dbReference type="GO" id="GO:0000166">
    <property type="term" value="F:nucleotide binding"/>
    <property type="evidence" value="ECO:0007669"/>
    <property type="project" value="InterPro"/>
</dbReference>
<dbReference type="AlphaFoldDB" id="A0A1C4WFL2"/>
<dbReference type="InParanoid" id="A0A1C4WFL2"/>
<dbReference type="Gene3D" id="3.30.360.10">
    <property type="entry name" value="Dihydrodipicolinate Reductase, domain 2"/>
    <property type="match status" value="1"/>
</dbReference>
<dbReference type="InterPro" id="IPR055170">
    <property type="entry name" value="GFO_IDH_MocA-like_dom"/>
</dbReference>
<feature type="region of interest" description="Disordered" evidence="1">
    <location>
        <begin position="1"/>
        <end position="21"/>
    </location>
</feature>
<protein>
    <submittedName>
        <fullName evidence="4">Predicted dehydrogenase</fullName>
    </submittedName>
</protein>
<dbReference type="PANTHER" id="PTHR43377:SF6">
    <property type="entry name" value="GFO_IDH_MOCA-LIKE OXIDOREDUCTASE N-TERMINAL DOMAIN-CONTAINING PROTEIN"/>
    <property type="match status" value="1"/>
</dbReference>
<dbReference type="Pfam" id="PF01408">
    <property type="entry name" value="GFO_IDH_MocA"/>
    <property type="match status" value="1"/>
</dbReference>
<feature type="domain" description="Gfo/Idh/MocA-like oxidoreductase N-terminal" evidence="2">
    <location>
        <begin position="23"/>
        <end position="142"/>
    </location>
</feature>
<feature type="region of interest" description="Disordered" evidence="1">
    <location>
        <begin position="344"/>
        <end position="372"/>
    </location>
</feature>
<dbReference type="OrthoDB" id="179913at2"/>
<evidence type="ECO:0000259" key="2">
    <source>
        <dbReference type="Pfam" id="PF01408"/>
    </source>
</evidence>